<proteinExistence type="predicted"/>
<feature type="transmembrane region" description="Helical" evidence="1">
    <location>
        <begin position="6"/>
        <end position="28"/>
    </location>
</feature>
<sequence length="68" mass="7938">MVIPPEVPLLLSIVFSILTFLLLLLLLFQMNWKLLYEELSGNFDEDCIESIDCFQQNGHFYYIDPANP</sequence>
<accession>A0A0H5QMI0</accession>
<evidence type="ECO:0000313" key="2">
    <source>
        <dbReference type="EMBL" id="CRY96977.1"/>
    </source>
</evidence>
<evidence type="ECO:0000256" key="1">
    <source>
        <dbReference type="SAM" id="Phobius"/>
    </source>
</evidence>
<dbReference type="AlphaFoldDB" id="A0A0H5QMI0"/>
<keyword evidence="1" id="KW-0472">Membrane</keyword>
<dbReference type="EMBL" id="LN853903">
    <property type="protein sequence ID" value="CRY96977.1"/>
    <property type="molecule type" value="Genomic_DNA"/>
</dbReference>
<reference evidence="2" key="1">
    <citation type="submission" date="2015-06" db="EMBL/GenBank/DDBJ databases">
        <authorList>
            <person name="Joergensen T."/>
        </authorList>
    </citation>
    <scope>NUCLEOTIDE SEQUENCE</scope>
    <source>
        <strain evidence="2">RGFK1340</strain>
    </source>
</reference>
<keyword evidence="1" id="KW-0812">Transmembrane</keyword>
<name>A0A0H5QMI0_9ZZZZ</name>
<protein>
    <submittedName>
        <fullName evidence="2">Uncharacterized protein</fullName>
    </submittedName>
</protein>
<organism evidence="2">
    <name type="scientific">uncultured prokaryote</name>
    <dbReference type="NCBI Taxonomy" id="198431"/>
    <lineage>
        <taxon>unclassified sequences</taxon>
        <taxon>environmental samples</taxon>
    </lineage>
</organism>
<keyword evidence="1" id="KW-1133">Transmembrane helix</keyword>
<reference evidence="2" key="2">
    <citation type="submission" date="2015-07" db="EMBL/GenBank/DDBJ databases">
        <title>Plasmids, circular viruses and viroids from rat gut.</title>
        <authorList>
            <person name="Jorgensen T.J."/>
            <person name="Hansen M.A."/>
            <person name="Xu Z."/>
            <person name="Tabak M.A."/>
            <person name="Sorensen S.J."/>
            <person name="Hansen L.H."/>
        </authorList>
    </citation>
    <scope>NUCLEOTIDE SEQUENCE</scope>
    <source>
        <strain evidence="2">RGFK1340</strain>
    </source>
</reference>